<organism evidence="1 2">
    <name type="scientific">Pan troglodytes</name>
    <name type="common">Chimpanzee</name>
    <dbReference type="NCBI Taxonomy" id="9598"/>
    <lineage>
        <taxon>Eukaryota</taxon>
        <taxon>Metazoa</taxon>
        <taxon>Chordata</taxon>
        <taxon>Craniata</taxon>
        <taxon>Vertebrata</taxon>
        <taxon>Euteleostomi</taxon>
        <taxon>Mammalia</taxon>
        <taxon>Eutheria</taxon>
        <taxon>Euarchontoglires</taxon>
        <taxon>Primates</taxon>
        <taxon>Haplorrhini</taxon>
        <taxon>Catarrhini</taxon>
        <taxon>Hominidae</taxon>
        <taxon>Pan</taxon>
    </lineage>
</organism>
<accession>A0A2J8Q7U3</accession>
<sequence>KYSVMINKATPYNYPVEAGFHRVSQDGLDLLTL</sequence>
<reference evidence="1 2" key="1">
    <citation type="submission" date="2017-12" db="EMBL/GenBank/DDBJ databases">
        <title>High-resolution comparative analysis of great ape genomes.</title>
        <authorList>
            <person name="Pollen A."/>
            <person name="Hastie A."/>
            <person name="Hormozdiari F."/>
            <person name="Dougherty M."/>
            <person name="Liu R."/>
            <person name="Chaisson M."/>
            <person name="Hoppe E."/>
            <person name="Hill C."/>
            <person name="Pang A."/>
            <person name="Hillier L."/>
            <person name="Baker C."/>
            <person name="Armstrong J."/>
            <person name="Shendure J."/>
            <person name="Paten B."/>
            <person name="Wilson R."/>
            <person name="Chao H."/>
            <person name="Schneider V."/>
            <person name="Ventura M."/>
            <person name="Kronenberg Z."/>
            <person name="Murali S."/>
            <person name="Gordon D."/>
            <person name="Cantsilieris S."/>
            <person name="Munson K."/>
            <person name="Nelson B."/>
            <person name="Raja A."/>
            <person name="Underwood J."/>
            <person name="Diekhans M."/>
            <person name="Fiddes I."/>
            <person name="Haussler D."/>
            <person name="Eichler E."/>
        </authorList>
    </citation>
    <scope>NUCLEOTIDE SEQUENCE [LARGE SCALE GENOMIC DNA]</scope>
    <source>
        <strain evidence="1">Yerkes chimp pedigree #C0471</strain>
    </source>
</reference>
<proteinExistence type="predicted"/>
<feature type="non-terminal residue" evidence="1">
    <location>
        <position position="1"/>
    </location>
</feature>
<comment type="caution">
    <text evidence="1">The sequence shown here is derived from an EMBL/GenBank/DDBJ whole genome shotgun (WGS) entry which is preliminary data.</text>
</comment>
<name>A0A2J8Q7U3_PANTR</name>
<gene>
    <name evidence="1" type="ORF">CK820_G0041943</name>
</gene>
<evidence type="ECO:0000313" key="2">
    <source>
        <dbReference type="Proteomes" id="UP000236370"/>
    </source>
</evidence>
<dbReference type="EMBL" id="NBAG03000069">
    <property type="protein sequence ID" value="PNI92314.1"/>
    <property type="molecule type" value="Genomic_DNA"/>
</dbReference>
<dbReference type="AlphaFoldDB" id="A0A2J8Q7U3"/>
<dbReference type="Proteomes" id="UP000236370">
    <property type="component" value="Unassembled WGS sequence"/>
</dbReference>
<protein>
    <submittedName>
        <fullName evidence="1">NDUFA3 isoform 12</fullName>
    </submittedName>
</protein>
<evidence type="ECO:0000313" key="1">
    <source>
        <dbReference type="EMBL" id="PNI92314.1"/>
    </source>
</evidence>